<feature type="domain" description="HTH marR-type" evidence="2">
    <location>
        <begin position="18"/>
        <end position="152"/>
    </location>
</feature>
<dbReference type="InterPro" id="IPR036388">
    <property type="entry name" value="WH-like_DNA-bd_sf"/>
</dbReference>
<evidence type="ECO:0000256" key="1">
    <source>
        <dbReference type="SAM" id="MobiDB-lite"/>
    </source>
</evidence>
<dbReference type="SMART" id="SM00347">
    <property type="entry name" value="HTH_MARR"/>
    <property type="match status" value="1"/>
</dbReference>
<dbReference type="InterPro" id="IPR036390">
    <property type="entry name" value="WH_DNA-bd_sf"/>
</dbReference>
<name>A0ABN3UNI2_9MICO</name>
<dbReference type="InterPro" id="IPR039422">
    <property type="entry name" value="MarR/SlyA-like"/>
</dbReference>
<gene>
    <name evidence="3" type="ORF">GCM10009867_19090</name>
</gene>
<dbReference type="PROSITE" id="PS50995">
    <property type="entry name" value="HTH_MARR_2"/>
    <property type="match status" value="1"/>
</dbReference>
<dbReference type="RefSeq" id="WP_344192522.1">
    <property type="nucleotide sequence ID" value="NZ_BAAARN010000001.1"/>
</dbReference>
<proteinExistence type="predicted"/>
<keyword evidence="4" id="KW-1185">Reference proteome</keyword>
<evidence type="ECO:0000313" key="4">
    <source>
        <dbReference type="Proteomes" id="UP001501326"/>
    </source>
</evidence>
<accession>A0ABN3UNI2</accession>
<comment type="caution">
    <text evidence="3">The sequence shown here is derived from an EMBL/GenBank/DDBJ whole genome shotgun (WGS) entry which is preliminary data.</text>
</comment>
<feature type="region of interest" description="Disordered" evidence="1">
    <location>
        <begin position="160"/>
        <end position="198"/>
    </location>
</feature>
<protein>
    <recommendedName>
        <fullName evidence="2">HTH marR-type domain-containing protein</fullName>
    </recommendedName>
</protein>
<reference evidence="3 4" key="1">
    <citation type="journal article" date="2019" name="Int. J. Syst. Evol. Microbiol.">
        <title>The Global Catalogue of Microorganisms (GCM) 10K type strain sequencing project: providing services to taxonomists for standard genome sequencing and annotation.</title>
        <authorList>
            <consortium name="The Broad Institute Genomics Platform"/>
            <consortium name="The Broad Institute Genome Sequencing Center for Infectious Disease"/>
            <person name="Wu L."/>
            <person name="Ma J."/>
        </authorList>
    </citation>
    <scope>NUCLEOTIDE SEQUENCE [LARGE SCALE GENOMIC DNA]</scope>
    <source>
        <strain evidence="3 4">JCM 16378</strain>
    </source>
</reference>
<dbReference type="Pfam" id="PF12802">
    <property type="entry name" value="MarR_2"/>
    <property type="match status" value="1"/>
</dbReference>
<evidence type="ECO:0000313" key="3">
    <source>
        <dbReference type="EMBL" id="GAA2735842.1"/>
    </source>
</evidence>
<dbReference type="Proteomes" id="UP001501326">
    <property type="component" value="Unassembled WGS sequence"/>
</dbReference>
<sequence>MVTTFATKPAGTPASDHPLEVIAALSSLIRASRAVARQRHDQLGASGTPLAVLKALSRSDGGQSRPGDLAVAAGVAPSVVSRVLPRLEEDGLVTRRRDEVDARSCHIILTPEGREQLAAIQREYAELLGGALADVPAEEVSRMPGTLALLEQALLKAADQATPRHTGLAPSLRPPQTTTGAEPTHRPEPAPANSQESH</sequence>
<dbReference type="SUPFAM" id="SSF46785">
    <property type="entry name" value="Winged helix' DNA-binding domain"/>
    <property type="match status" value="1"/>
</dbReference>
<dbReference type="PANTHER" id="PTHR33164:SF43">
    <property type="entry name" value="HTH-TYPE TRANSCRIPTIONAL REPRESSOR YETL"/>
    <property type="match status" value="1"/>
</dbReference>
<dbReference type="InterPro" id="IPR000835">
    <property type="entry name" value="HTH_MarR-typ"/>
</dbReference>
<organism evidence="3 4">
    <name type="scientific">Pedococcus aerophilus</name>
    <dbReference type="NCBI Taxonomy" id="436356"/>
    <lineage>
        <taxon>Bacteria</taxon>
        <taxon>Bacillati</taxon>
        <taxon>Actinomycetota</taxon>
        <taxon>Actinomycetes</taxon>
        <taxon>Micrococcales</taxon>
        <taxon>Intrasporangiaceae</taxon>
        <taxon>Pedococcus</taxon>
    </lineage>
</organism>
<evidence type="ECO:0000259" key="2">
    <source>
        <dbReference type="PROSITE" id="PS50995"/>
    </source>
</evidence>
<dbReference type="Gene3D" id="1.10.10.10">
    <property type="entry name" value="Winged helix-like DNA-binding domain superfamily/Winged helix DNA-binding domain"/>
    <property type="match status" value="1"/>
</dbReference>
<dbReference type="EMBL" id="BAAARN010000001">
    <property type="protein sequence ID" value="GAA2735842.1"/>
    <property type="molecule type" value="Genomic_DNA"/>
</dbReference>
<dbReference type="PANTHER" id="PTHR33164">
    <property type="entry name" value="TRANSCRIPTIONAL REGULATOR, MARR FAMILY"/>
    <property type="match status" value="1"/>
</dbReference>